<evidence type="ECO:0000256" key="2">
    <source>
        <dbReference type="ARBA" id="ARBA00004496"/>
    </source>
</evidence>
<dbReference type="Pfam" id="PF00293">
    <property type="entry name" value="NUDIX"/>
    <property type="match status" value="1"/>
</dbReference>
<dbReference type="InterPro" id="IPR036189">
    <property type="entry name" value="DCP2_BoxA_sf"/>
</dbReference>
<keyword evidence="6" id="KW-0378">Hydrolase</keyword>
<dbReference type="Proteomes" id="UP001470230">
    <property type="component" value="Unassembled WGS sequence"/>
</dbReference>
<dbReference type="InterPro" id="IPR020084">
    <property type="entry name" value="NUDIX_hydrolase_CS"/>
</dbReference>
<evidence type="ECO:0000313" key="9">
    <source>
        <dbReference type="EMBL" id="KAK8840201.1"/>
    </source>
</evidence>
<evidence type="ECO:0000256" key="5">
    <source>
        <dbReference type="ARBA" id="ARBA00022723"/>
    </source>
</evidence>
<comment type="similarity">
    <text evidence="3">Belongs to the Nudix hydrolase family. DCP2 subfamily.</text>
</comment>
<dbReference type="PANTHER" id="PTHR23114">
    <property type="entry name" value="M7GPPPN-MRNA HYDROLASE"/>
    <property type="match status" value="1"/>
</dbReference>
<feature type="domain" description="Nudix hydrolase" evidence="8">
    <location>
        <begin position="107"/>
        <end position="238"/>
    </location>
</feature>
<dbReference type="PROSITE" id="PS51462">
    <property type="entry name" value="NUDIX"/>
    <property type="match status" value="1"/>
</dbReference>
<dbReference type="EMBL" id="JAPFFF010000048">
    <property type="protein sequence ID" value="KAK8840201.1"/>
    <property type="molecule type" value="Genomic_DNA"/>
</dbReference>
<dbReference type="PROSITE" id="PS00893">
    <property type="entry name" value="NUDIX_BOX"/>
    <property type="match status" value="1"/>
</dbReference>
<evidence type="ECO:0000259" key="8">
    <source>
        <dbReference type="PROSITE" id="PS51462"/>
    </source>
</evidence>
<name>A0ABR2H2X8_9EUKA</name>
<evidence type="ECO:0000256" key="4">
    <source>
        <dbReference type="ARBA" id="ARBA00022490"/>
    </source>
</evidence>
<proteinExistence type="inferred from homology"/>
<organism evidence="9 10">
    <name type="scientific">Tritrichomonas musculus</name>
    <dbReference type="NCBI Taxonomy" id="1915356"/>
    <lineage>
        <taxon>Eukaryota</taxon>
        <taxon>Metamonada</taxon>
        <taxon>Parabasalia</taxon>
        <taxon>Tritrichomonadida</taxon>
        <taxon>Tritrichomonadidae</taxon>
        <taxon>Tritrichomonas</taxon>
    </lineage>
</organism>
<keyword evidence="7" id="KW-0694">RNA-binding</keyword>
<evidence type="ECO:0000256" key="6">
    <source>
        <dbReference type="ARBA" id="ARBA00022801"/>
    </source>
</evidence>
<dbReference type="InterPro" id="IPR000086">
    <property type="entry name" value="NUDIX_hydrolase_dom"/>
</dbReference>
<evidence type="ECO:0000256" key="7">
    <source>
        <dbReference type="ARBA" id="ARBA00022884"/>
    </source>
</evidence>
<evidence type="ECO:0000256" key="1">
    <source>
        <dbReference type="ARBA" id="ARBA00001936"/>
    </source>
</evidence>
<protein>
    <recommendedName>
        <fullName evidence="8">Nudix hydrolase domain-containing protein</fullName>
    </recommendedName>
</protein>
<gene>
    <name evidence="9" type="ORF">M9Y10_031145</name>
</gene>
<reference evidence="9 10" key="1">
    <citation type="submission" date="2024-04" db="EMBL/GenBank/DDBJ databases">
        <title>Tritrichomonas musculus Genome.</title>
        <authorList>
            <person name="Alves-Ferreira E."/>
            <person name="Grigg M."/>
            <person name="Lorenzi H."/>
            <person name="Galac M."/>
        </authorList>
    </citation>
    <scope>NUCLEOTIDE SEQUENCE [LARGE SCALE GENOMIC DNA]</scope>
    <source>
        <strain evidence="9 10">EAF2021</strain>
    </source>
</reference>
<accession>A0ABR2H2X8</accession>
<dbReference type="Pfam" id="PF05026">
    <property type="entry name" value="DCP2"/>
    <property type="match status" value="1"/>
</dbReference>
<comment type="subcellular location">
    <subcellularLocation>
        <location evidence="2">Cytoplasm</location>
    </subcellularLocation>
</comment>
<sequence length="250" mass="29093">MSSSNVRGKPDLNMTKEQAEDIFVRFFLNMPPSTISNEADFSIQLENAFYFFLTYHKNDKKTDLKSKNYQELTKNFFNQIPQLQQILNTNGNKFITRIGSLHDKLRDEAIACGCICYNSTLTHVLVVHHTTRKKMFSFPKGKMSEGESYMTTAARETLEETGIDVSPYITDKYMFKYSRKQKSDVYMFHVKNVPMDPSKKLKSPSPLEIDRVRWVPINIIGHENNDFYPDGPTKKIIPLIHEFLKQQTKK</sequence>
<dbReference type="InterPro" id="IPR007722">
    <property type="entry name" value="DCP2_BoxA"/>
</dbReference>
<dbReference type="SUPFAM" id="SSF55811">
    <property type="entry name" value="Nudix"/>
    <property type="match status" value="1"/>
</dbReference>
<keyword evidence="5" id="KW-0479">Metal-binding</keyword>
<keyword evidence="10" id="KW-1185">Reference proteome</keyword>
<dbReference type="PANTHER" id="PTHR23114:SF17">
    <property type="entry name" value="M7GPPPN-MRNA HYDROLASE"/>
    <property type="match status" value="1"/>
</dbReference>
<dbReference type="SUPFAM" id="SSF140586">
    <property type="entry name" value="Dcp2 domain-like"/>
    <property type="match status" value="1"/>
</dbReference>
<comment type="cofactor">
    <cofactor evidence="1">
        <name>Mn(2+)</name>
        <dbReference type="ChEBI" id="CHEBI:29035"/>
    </cofactor>
</comment>
<comment type="caution">
    <text evidence="9">The sequence shown here is derived from an EMBL/GenBank/DDBJ whole genome shotgun (WGS) entry which is preliminary data.</text>
</comment>
<evidence type="ECO:0000313" key="10">
    <source>
        <dbReference type="Proteomes" id="UP001470230"/>
    </source>
</evidence>
<dbReference type="InterPro" id="IPR015797">
    <property type="entry name" value="NUDIX_hydrolase-like_dom_sf"/>
</dbReference>
<keyword evidence="4" id="KW-0963">Cytoplasm</keyword>
<dbReference type="Gene3D" id="3.90.79.10">
    <property type="entry name" value="Nucleoside Triphosphate Pyrophosphohydrolase"/>
    <property type="match status" value="1"/>
</dbReference>
<evidence type="ECO:0000256" key="3">
    <source>
        <dbReference type="ARBA" id="ARBA00005279"/>
    </source>
</evidence>
<dbReference type="Gene3D" id="1.10.10.1050">
    <property type="entry name" value="Dcp2, box A domain"/>
    <property type="match status" value="1"/>
</dbReference>